<dbReference type="EMBL" id="CAJNOJ010000008">
    <property type="protein sequence ID" value="CAF0769364.1"/>
    <property type="molecule type" value="Genomic_DNA"/>
</dbReference>
<protein>
    <submittedName>
        <fullName evidence="2">Uncharacterized protein</fullName>
    </submittedName>
</protein>
<evidence type="ECO:0000256" key="1">
    <source>
        <dbReference type="SAM" id="MobiDB-lite"/>
    </source>
</evidence>
<evidence type="ECO:0000313" key="4">
    <source>
        <dbReference type="Proteomes" id="UP000663828"/>
    </source>
</evidence>
<name>A0A813QMN0_ADIRI</name>
<reference evidence="2" key="1">
    <citation type="submission" date="2021-02" db="EMBL/GenBank/DDBJ databases">
        <authorList>
            <person name="Nowell W R."/>
        </authorList>
    </citation>
    <scope>NUCLEOTIDE SEQUENCE</scope>
</reference>
<accession>A0A813QMN0</accession>
<keyword evidence="4" id="KW-1185">Reference proteome</keyword>
<dbReference type="EMBL" id="CAJNOR010000373">
    <property type="protein sequence ID" value="CAF0894644.1"/>
    <property type="molecule type" value="Genomic_DNA"/>
</dbReference>
<feature type="compositionally biased region" description="Acidic residues" evidence="1">
    <location>
        <begin position="518"/>
        <end position="530"/>
    </location>
</feature>
<feature type="region of interest" description="Disordered" evidence="1">
    <location>
        <begin position="147"/>
        <end position="257"/>
    </location>
</feature>
<feature type="compositionally biased region" description="Basic and acidic residues" evidence="1">
    <location>
        <begin position="183"/>
        <end position="192"/>
    </location>
</feature>
<feature type="compositionally biased region" description="Basic and acidic residues" evidence="1">
    <location>
        <begin position="154"/>
        <end position="168"/>
    </location>
</feature>
<feature type="compositionally biased region" description="Low complexity" evidence="1">
    <location>
        <begin position="223"/>
        <end position="242"/>
    </location>
</feature>
<evidence type="ECO:0000313" key="2">
    <source>
        <dbReference type="EMBL" id="CAF0769364.1"/>
    </source>
</evidence>
<evidence type="ECO:0000313" key="5">
    <source>
        <dbReference type="Proteomes" id="UP000663852"/>
    </source>
</evidence>
<sequence>MPIEIGLLSTQQDSFDHHEELSKLLTETDVFYVPLRNELNENKLNAYRDLTDLTKRFDEDLSNKHLVVTFRDIGYSLFLDSVQSVPDESDQSKIKVSGKMIVDGICIQFLGCFDYNHTDQKQQSSSQIIQINGVGRVQLDEGYYRELSSSQTLPEHKVKEDEHKEETTLKSIVKAKTRSSTTKTKDKVEGNRPKTRSTATSEVVVPKEQTNRLDSPPSNATLPSQSHSSTSTTRSRMRSPTHMPYPHRSPRTKQHRTLSPVDFINSSLSTRSEGHSSLISTGSSTYPDYSQLTPSLTTSQSIEYSHAHRLQILSQQPHFPSPTIGQSTIPIQIPTPSNSILSPGSLPQLTSLFLLPQSQSLPTYILPNFSNLSTGAAPSATNPSGTPFDFTPIPSNTSLLLIANPNQHPTQPIHILTPIDHRSLQFAHYTTANIFSQPPTPSYTVASTPSLSSRISNILQPTLTNDSLSMFHNKRHDSEEEKHVQQPIDSSKQSTGQLPFKKRRYTGHQTRMANVHNDDDDDVSDESVKK</sequence>
<feature type="compositionally biased region" description="Polar residues" evidence="1">
    <location>
        <begin position="487"/>
        <end position="497"/>
    </location>
</feature>
<feature type="region of interest" description="Disordered" evidence="1">
    <location>
        <begin position="473"/>
        <end position="530"/>
    </location>
</feature>
<dbReference type="AlphaFoldDB" id="A0A813QMN0"/>
<feature type="compositionally biased region" description="Polar residues" evidence="1">
    <location>
        <begin position="212"/>
        <end position="222"/>
    </location>
</feature>
<dbReference type="OrthoDB" id="10034244at2759"/>
<comment type="caution">
    <text evidence="2">The sequence shown here is derived from an EMBL/GenBank/DDBJ whole genome shotgun (WGS) entry which is preliminary data.</text>
</comment>
<organism evidence="2 5">
    <name type="scientific">Adineta ricciae</name>
    <name type="common">Rotifer</name>
    <dbReference type="NCBI Taxonomy" id="249248"/>
    <lineage>
        <taxon>Eukaryota</taxon>
        <taxon>Metazoa</taxon>
        <taxon>Spiralia</taxon>
        <taxon>Gnathifera</taxon>
        <taxon>Rotifera</taxon>
        <taxon>Eurotatoria</taxon>
        <taxon>Bdelloidea</taxon>
        <taxon>Adinetida</taxon>
        <taxon>Adinetidae</taxon>
        <taxon>Adineta</taxon>
    </lineage>
</organism>
<gene>
    <name evidence="2" type="ORF">EDS130_LOCUS3219</name>
    <name evidence="3" type="ORF">XAT740_LOCUS7698</name>
</gene>
<dbReference type="Proteomes" id="UP000663828">
    <property type="component" value="Unassembled WGS sequence"/>
</dbReference>
<evidence type="ECO:0000313" key="3">
    <source>
        <dbReference type="EMBL" id="CAF0894644.1"/>
    </source>
</evidence>
<proteinExistence type="predicted"/>
<dbReference type="Proteomes" id="UP000663852">
    <property type="component" value="Unassembled WGS sequence"/>
</dbReference>